<dbReference type="SUPFAM" id="SSF50630">
    <property type="entry name" value="Acid proteases"/>
    <property type="match status" value="1"/>
</dbReference>
<comment type="similarity">
    <text evidence="1">Belongs to the peptidase A1 family.</text>
</comment>
<dbReference type="RefSeq" id="XP_007377800.1">
    <property type="nucleotide sequence ID" value="XM_007377738.1"/>
</dbReference>
<evidence type="ECO:0000256" key="1">
    <source>
        <dbReference type="ARBA" id="ARBA00007447"/>
    </source>
</evidence>
<reference evidence="5 6" key="1">
    <citation type="journal article" date="2011" name="Proc. Natl. Acad. Sci. U.S.A.">
        <title>Comparative genomics of xylose-fermenting fungi for enhanced biofuel production.</title>
        <authorList>
            <person name="Wohlbach D.J."/>
            <person name="Kuo A."/>
            <person name="Sato T.K."/>
            <person name="Potts K.M."/>
            <person name="Salamov A.A."/>
            <person name="LaButti K.M."/>
            <person name="Sun H."/>
            <person name="Clum A."/>
            <person name="Pangilinan J.L."/>
            <person name="Lindquist E.A."/>
            <person name="Lucas S."/>
            <person name="Lapidus A."/>
            <person name="Jin M."/>
            <person name="Gunawan C."/>
            <person name="Balan V."/>
            <person name="Dale B.E."/>
            <person name="Jeffries T.W."/>
            <person name="Zinkel R."/>
            <person name="Barry K.W."/>
            <person name="Grigoriev I.V."/>
            <person name="Gasch A.P."/>
        </authorList>
    </citation>
    <scope>NUCLEOTIDE SEQUENCE [LARGE SCALE GENOMIC DNA]</scope>
    <source>
        <strain evidence="6">NRRL Y-27907 / 11-Y1</strain>
    </source>
</reference>
<accession>G3AUU3</accession>
<dbReference type="EMBL" id="GL996506">
    <property type="protein sequence ID" value="EGW30034.1"/>
    <property type="molecule type" value="Genomic_DNA"/>
</dbReference>
<evidence type="ECO:0000259" key="4">
    <source>
        <dbReference type="PROSITE" id="PS51767"/>
    </source>
</evidence>
<dbReference type="PANTHER" id="PTHR47966:SF65">
    <property type="entry name" value="ASPARTIC-TYPE ENDOPEPTIDASE"/>
    <property type="match status" value="1"/>
</dbReference>
<evidence type="ECO:0000313" key="6">
    <source>
        <dbReference type="Proteomes" id="UP000000709"/>
    </source>
</evidence>
<dbReference type="GO" id="GO:0006508">
    <property type="term" value="P:proteolysis"/>
    <property type="evidence" value="ECO:0007669"/>
    <property type="project" value="InterPro"/>
</dbReference>
<keyword evidence="6" id="KW-1185">Reference proteome</keyword>
<feature type="region of interest" description="Disordered" evidence="3">
    <location>
        <begin position="296"/>
        <end position="358"/>
    </location>
</feature>
<dbReference type="Pfam" id="PF00026">
    <property type="entry name" value="Asp"/>
    <property type="match status" value="1"/>
</dbReference>
<dbReference type="InterPro" id="IPR021109">
    <property type="entry name" value="Peptidase_aspartic_dom_sf"/>
</dbReference>
<evidence type="ECO:0000313" key="5">
    <source>
        <dbReference type="EMBL" id="EGW30034.1"/>
    </source>
</evidence>
<dbReference type="InterPro" id="IPR033121">
    <property type="entry name" value="PEPTIDASE_A1"/>
</dbReference>
<proteinExistence type="inferred from homology"/>
<dbReference type="OrthoDB" id="771136at2759"/>
<feature type="domain" description="Peptidase A1" evidence="4">
    <location>
        <begin position="1"/>
        <end position="288"/>
    </location>
</feature>
<sequence>MDSNVECKTSPLTSKVANCKARGTFSSEKSETFNTTKQEFCMAYMDNSYGKGIYGKDDISLGKDVNIKGFEFGLAREATSDVGILGISFPGGNPAGRCFSEELKNQGVINRNAYSIFLNEANKTGSVLFGAVDHSKYLGDLKTVPIVYDETNPEIKVNVLGVDIIMNDAKVSGGISESSFLLDTGTAVSQFPKSLLAPLLGQIKDSKYDASNKTISFPDCSQIENLKFEIKFDGKTIIAPANNFMVERDADGCTFEVTFIDSDFILGIDALRSIYFVVDLDDKEVSLAQSDFSNGKQDIEVFPPPGVDRTSASTGISDHQTHLSRPQHHASTSIHRHQEPSATSEHHEPSATSEHKPSSASSIVSSIDVLLCLVISLTWLL</sequence>
<dbReference type="InterPro" id="IPR001461">
    <property type="entry name" value="Aspartic_peptidase_A1"/>
</dbReference>
<dbReference type="PROSITE" id="PS51767">
    <property type="entry name" value="PEPTIDASE_A1"/>
    <property type="match status" value="1"/>
</dbReference>
<evidence type="ECO:0000256" key="2">
    <source>
        <dbReference type="ARBA" id="ARBA00023157"/>
    </source>
</evidence>
<dbReference type="OMA" id="VANCKAR"/>
<gene>
    <name evidence="5" type="ORF">SPAPADRAFT_158385</name>
</gene>
<dbReference type="eggNOG" id="KOG1339">
    <property type="taxonomic scope" value="Eukaryota"/>
</dbReference>
<dbReference type="HOGENOM" id="CLU_013253_9_1_1"/>
<dbReference type="AlphaFoldDB" id="G3AUU3"/>
<dbReference type="InParanoid" id="G3AUU3"/>
<feature type="compositionally biased region" description="Basic and acidic residues" evidence="3">
    <location>
        <begin position="336"/>
        <end position="357"/>
    </location>
</feature>
<dbReference type="Proteomes" id="UP000000709">
    <property type="component" value="Unassembled WGS sequence"/>
</dbReference>
<organism evidence="6">
    <name type="scientific">Spathaspora passalidarum (strain NRRL Y-27907 / 11-Y1)</name>
    <dbReference type="NCBI Taxonomy" id="619300"/>
    <lineage>
        <taxon>Eukaryota</taxon>
        <taxon>Fungi</taxon>
        <taxon>Dikarya</taxon>
        <taxon>Ascomycota</taxon>
        <taxon>Saccharomycotina</taxon>
        <taxon>Pichiomycetes</taxon>
        <taxon>Debaryomycetaceae</taxon>
        <taxon>Spathaspora</taxon>
    </lineage>
</organism>
<dbReference type="GO" id="GO:0004190">
    <property type="term" value="F:aspartic-type endopeptidase activity"/>
    <property type="evidence" value="ECO:0007669"/>
    <property type="project" value="InterPro"/>
</dbReference>
<dbReference type="PANTHER" id="PTHR47966">
    <property type="entry name" value="BETA-SITE APP-CLEAVING ENZYME, ISOFORM A-RELATED"/>
    <property type="match status" value="1"/>
</dbReference>
<dbReference type="GeneID" id="18871123"/>
<keyword evidence="2" id="KW-1015">Disulfide bond</keyword>
<dbReference type="Gene3D" id="2.40.70.10">
    <property type="entry name" value="Acid Proteases"/>
    <property type="match status" value="2"/>
</dbReference>
<dbReference type="KEGG" id="spaa:SPAPADRAFT_158385"/>
<dbReference type="PRINTS" id="PR00792">
    <property type="entry name" value="PEPSIN"/>
</dbReference>
<name>G3AUU3_SPAPN</name>
<evidence type="ECO:0000256" key="3">
    <source>
        <dbReference type="SAM" id="MobiDB-lite"/>
    </source>
</evidence>
<protein>
    <recommendedName>
        <fullName evidence="4">Peptidase A1 domain-containing protein</fullName>
    </recommendedName>
</protein>